<dbReference type="InterPro" id="IPR050054">
    <property type="entry name" value="UPRTase/APRTase"/>
</dbReference>
<proteinExistence type="inferred from homology"/>
<dbReference type="KEGG" id="req:REQ_20930"/>
<dbReference type="EMBL" id="FN563149">
    <property type="protein sequence ID" value="CBH48151.1"/>
    <property type="molecule type" value="Genomic_DNA"/>
</dbReference>
<keyword evidence="11 12" id="KW-0660">Purine salvage</keyword>
<comment type="catalytic activity">
    <reaction evidence="1 12">
        <text>AMP + diphosphate = 5-phospho-alpha-D-ribose 1-diphosphate + adenine</text>
        <dbReference type="Rhea" id="RHEA:16609"/>
        <dbReference type="ChEBI" id="CHEBI:16708"/>
        <dbReference type="ChEBI" id="CHEBI:33019"/>
        <dbReference type="ChEBI" id="CHEBI:58017"/>
        <dbReference type="ChEBI" id="CHEBI:456215"/>
        <dbReference type="EC" id="2.4.2.7"/>
    </reaction>
</comment>
<dbReference type="Pfam" id="PF00156">
    <property type="entry name" value="Pribosyltran"/>
    <property type="match status" value="1"/>
</dbReference>
<comment type="subunit">
    <text evidence="6 12">Homodimer.</text>
</comment>
<evidence type="ECO:0000256" key="2">
    <source>
        <dbReference type="ARBA" id="ARBA00003968"/>
    </source>
</evidence>
<dbReference type="GO" id="GO:0006168">
    <property type="term" value="P:adenine salvage"/>
    <property type="evidence" value="ECO:0007669"/>
    <property type="project" value="InterPro"/>
</dbReference>
<comment type="subcellular location">
    <subcellularLocation>
        <location evidence="3 12">Cytoplasm</location>
    </subcellularLocation>
</comment>
<dbReference type="FunFam" id="3.40.50.2020:FF:000004">
    <property type="entry name" value="Adenine phosphoribosyltransferase"/>
    <property type="match status" value="1"/>
</dbReference>
<dbReference type="CDD" id="cd06223">
    <property type="entry name" value="PRTases_typeI"/>
    <property type="match status" value="1"/>
</dbReference>
<evidence type="ECO:0000256" key="12">
    <source>
        <dbReference type="HAMAP-Rule" id="MF_00004"/>
    </source>
</evidence>
<evidence type="ECO:0000259" key="13">
    <source>
        <dbReference type="Pfam" id="PF00156"/>
    </source>
</evidence>
<evidence type="ECO:0000256" key="3">
    <source>
        <dbReference type="ARBA" id="ARBA00004496"/>
    </source>
</evidence>
<dbReference type="Proteomes" id="UP001154400">
    <property type="component" value="Chromosome"/>
</dbReference>
<dbReference type="GeneID" id="57577797"/>
<evidence type="ECO:0000256" key="11">
    <source>
        <dbReference type="ARBA" id="ARBA00022726"/>
    </source>
</evidence>
<dbReference type="RefSeq" id="WP_013415861.1">
    <property type="nucleotide sequence ID" value="NC_014659.1"/>
</dbReference>
<dbReference type="NCBIfam" id="NF002636">
    <property type="entry name" value="PRK02304.1-5"/>
    <property type="match status" value="1"/>
</dbReference>
<organism evidence="14">
    <name type="scientific">Rhodococcus hoagii (strain 103S)</name>
    <name type="common">Rhodococcus equi</name>
    <dbReference type="NCBI Taxonomy" id="685727"/>
    <lineage>
        <taxon>Bacteria</taxon>
        <taxon>Bacillati</taxon>
        <taxon>Actinomycetota</taxon>
        <taxon>Actinomycetes</taxon>
        <taxon>Mycobacteriales</taxon>
        <taxon>Nocardiaceae</taxon>
        <taxon>Prescottella</taxon>
    </lineage>
</organism>
<dbReference type="PANTHER" id="PTHR32315:SF3">
    <property type="entry name" value="ADENINE PHOSPHORIBOSYLTRANSFERASE"/>
    <property type="match status" value="1"/>
</dbReference>
<reference evidence="14" key="1">
    <citation type="journal article" date="2010" name="PLoS Genet.">
        <title>The genome of a pathogenic rhodococcus: cooptive virulence underpinned by key gene acquisitions.</title>
        <authorList>
            <person name="Letek M."/>
            <person name="Gonzalez P."/>
            <person name="Macarthur I."/>
            <person name="Rodriguez H."/>
            <person name="Freeman T.C."/>
            <person name="Valero-Rello A."/>
            <person name="Blanco M."/>
            <person name="Buckley T."/>
            <person name="Cherevach I."/>
            <person name="Fahey R."/>
            <person name="Hapeshi A."/>
            <person name="Holdstock J."/>
            <person name="Leadon D."/>
            <person name="Navas J."/>
            <person name="Ocampo A."/>
            <person name="Quail M.A."/>
            <person name="Sanders M."/>
            <person name="Scortti M.M."/>
            <person name="Prescott J.F."/>
            <person name="Fogarty U."/>
            <person name="Meijer W.G."/>
            <person name="Parkhill J."/>
            <person name="Bentley S.D."/>
            <person name="Vazquez-Boland J.A."/>
        </authorList>
    </citation>
    <scope>NUCLEOTIDE SEQUENCE [LARGE SCALE GENOMIC DNA]</scope>
    <source>
        <strain evidence="14 15">103S</strain>
    </source>
</reference>
<dbReference type="InterPro" id="IPR005764">
    <property type="entry name" value="Ade_phspho_trans"/>
</dbReference>
<dbReference type="InterPro" id="IPR029057">
    <property type="entry name" value="PRTase-like"/>
</dbReference>
<keyword evidence="8 12" id="KW-0963">Cytoplasm</keyword>
<dbReference type="GO" id="GO:0044209">
    <property type="term" value="P:AMP salvage"/>
    <property type="evidence" value="ECO:0007669"/>
    <property type="project" value="UniProtKB-UniRule"/>
</dbReference>
<evidence type="ECO:0000256" key="9">
    <source>
        <dbReference type="ARBA" id="ARBA00022676"/>
    </source>
</evidence>
<name>A0A3S5Y6P4_RHOH1</name>
<dbReference type="HAMAP" id="MF_00004">
    <property type="entry name" value="Aden_phosphoribosyltr"/>
    <property type="match status" value="1"/>
</dbReference>
<dbReference type="GO" id="GO:0005737">
    <property type="term" value="C:cytoplasm"/>
    <property type="evidence" value="ECO:0007669"/>
    <property type="project" value="UniProtKB-SubCell"/>
</dbReference>
<dbReference type="GO" id="GO:0003999">
    <property type="term" value="F:adenine phosphoribosyltransferase activity"/>
    <property type="evidence" value="ECO:0007669"/>
    <property type="project" value="UniProtKB-UniRule"/>
</dbReference>
<dbReference type="InterPro" id="IPR000836">
    <property type="entry name" value="PRTase_dom"/>
</dbReference>
<evidence type="ECO:0000313" key="15">
    <source>
        <dbReference type="Proteomes" id="UP000006892"/>
    </source>
</evidence>
<comment type="similarity">
    <text evidence="5 12">Belongs to the purine/pyrimidine phosphoribosyltransferase family.</text>
</comment>
<evidence type="ECO:0000256" key="4">
    <source>
        <dbReference type="ARBA" id="ARBA00004659"/>
    </source>
</evidence>
<feature type="domain" description="Phosphoribosyltransferase" evidence="13">
    <location>
        <begin position="66"/>
        <end position="167"/>
    </location>
</feature>
<evidence type="ECO:0000313" key="14">
    <source>
        <dbReference type="EMBL" id="CBH48151.1"/>
    </source>
</evidence>
<evidence type="ECO:0000256" key="5">
    <source>
        <dbReference type="ARBA" id="ARBA00008391"/>
    </source>
</evidence>
<dbReference type="GO" id="GO:0016208">
    <property type="term" value="F:AMP binding"/>
    <property type="evidence" value="ECO:0007669"/>
    <property type="project" value="TreeGrafter"/>
</dbReference>
<dbReference type="Gene3D" id="3.40.50.2020">
    <property type="match status" value="1"/>
</dbReference>
<dbReference type="PANTHER" id="PTHR32315">
    <property type="entry name" value="ADENINE PHOSPHORIBOSYLTRANSFERASE"/>
    <property type="match status" value="1"/>
</dbReference>
<gene>
    <name evidence="12" type="primary">apt</name>
    <name evidence="14" type="ordered locus">REQ_20930</name>
</gene>
<comment type="function">
    <text evidence="2 12">Catalyzes a salvage reaction resulting in the formation of AMP, that is energically less costly than de novo synthesis.</text>
</comment>
<accession>A0A3S5Y6P4</accession>
<evidence type="ECO:0000256" key="1">
    <source>
        <dbReference type="ARBA" id="ARBA00000868"/>
    </source>
</evidence>
<evidence type="ECO:0000256" key="6">
    <source>
        <dbReference type="ARBA" id="ARBA00011738"/>
    </source>
</evidence>
<dbReference type="GO" id="GO:0002055">
    <property type="term" value="F:adenine binding"/>
    <property type="evidence" value="ECO:0007669"/>
    <property type="project" value="TreeGrafter"/>
</dbReference>
<dbReference type="GO" id="GO:0006166">
    <property type="term" value="P:purine ribonucleoside salvage"/>
    <property type="evidence" value="ECO:0007669"/>
    <property type="project" value="UniProtKB-KW"/>
</dbReference>
<dbReference type="SUPFAM" id="SSF53271">
    <property type="entry name" value="PRTase-like"/>
    <property type="match status" value="1"/>
</dbReference>
<dbReference type="AlphaFoldDB" id="A0A3S5Y6P4"/>
<sequence length="188" mass="19330">MDAPEATNPELASALERAGDAVSRLTRWCDDFPTPGVRFADLTPVFADGPGYRSVIEGLAAAGVGADLVAGVDARGFLLGGGVAMELGCGVLAVRKAGKLPPPVHAESYALEYGAATLEIPCDAPDLSGRRVFVIDDVLATGGTLLAAAELLARAGADVIGVAVVLEIEELGGRARFDRYPLTSLVRV</sequence>
<evidence type="ECO:0000256" key="8">
    <source>
        <dbReference type="ARBA" id="ARBA00022490"/>
    </source>
</evidence>
<evidence type="ECO:0000256" key="7">
    <source>
        <dbReference type="ARBA" id="ARBA00011893"/>
    </source>
</evidence>
<keyword evidence="9 12" id="KW-0328">Glycosyltransferase</keyword>
<evidence type="ECO:0000256" key="10">
    <source>
        <dbReference type="ARBA" id="ARBA00022679"/>
    </source>
</evidence>
<keyword evidence="10 12" id="KW-0808">Transferase</keyword>
<comment type="pathway">
    <text evidence="4 12">Purine metabolism; AMP biosynthesis via salvage pathway; AMP from adenine: step 1/1.</text>
</comment>
<dbReference type="EC" id="2.4.2.7" evidence="7 12"/>
<protein>
    <recommendedName>
        <fullName evidence="7 12">Adenine phosphoribosyltransferase</fullName>
        <shortName evidence="12">APRT</shortName>
        <ecNumber evidence="7 12">2.4.2.7</ecNumber>
    </recommendedName>
</protein>
<dbReference type="UniPathway" id="UPA00588">
    <property type="reaction ID" value="UER00646"/>
</dbReference>